<evidence type="ECO:0000256" key="1">
    <source>
        <dbReference type="SAM" id="MobiDB-lite"/>
    </source>
</evidence>
<dbReference type="InterPro" id="IPR010730">
    <property type="entry name" value="HET"/>
</dbReference>
<evidence type="ECO:0000313" key="3">
    <source>
        <dbReference type="EMBL" id="KAK0639558.1"/>
    </source>
</evidence>
<dbReference type="PANTHER" id="PTHR24148">
    <property type="entry name" value="ANKYRIN REPEAT DOMAIN-CONTAINING PROTEIN 39 HOMOLOG-RELATED"/>
    <property type="match status" value="1"/>
</dbReference>
<name>A0AA39XSR3_9PEZI</name>
<dbReference type="Pfam" id="PF26639">
    <property type="entry name" value="Het-6_barrel"/>
    <property type="match status" value="1"/>
</dbReference>
<evidence type="ECO:0000313" key="4">
    <source>
        <dbReference type="Proteomes" id="UP001174936"/>
    </source>
</evidence>
<dbReference type="Proteomes" id="UP001174936">
    <property type="component" value="Unassembled WGS sequence"/>
</dbReference>
<dbReference type="InterPro" id="IPR052895">
    <property type="entry name" value="HetReg/Transcr_Mod"/>
</dbReference>
<sequence>MSQFQREAITDEILRRHLGLRVPRKQLEGCRNGCELETPLDIPPRLWRNRKVLDFQKDRDLFSTGRFHRRGIHTRPGTKFRGCLRPCHSPANPKGGDVKLMDDLFPDELSMRSAAQNPQAEPHLNEDDSFEPQVPPSISDSNDGLEPLYNTLPDNSWFRLLVIQPAEDEWADIQCKLQPIARKDARGKYEALSYAWNEEGDPRNEASTPEERAKYRRPCIVFGESEVLVKWNLWDALRRLRHPSRARAVWVDAVCINQNDPAEVAHQIQAMTEIYGQAHRTIVWLGIRLDSPHDKEYGLLDLPSAEAAMAIVCHVVKQWDPSQPAKYFVTNPTTHTEEAREVDTDSEFARNLDKVLEGPWAYDSPHKDALRPLQDLFSATWFGRKWVIQEVALSRSVDVLFRGCRISWRWIGLAAAIMRTGYDKAVRRFALYNVYHAYLMFRLSENNGLDRVDLSFPALLRLTAEFQTTEQKDRFFSLLGLRTRDHHPTLHPLFTGAEYHLSYPEVCSHIARAMLESGRSSLHPLSVLADAGISGSREMGNDVPSWVPTWRGKRPTLLSPWSLDDRFTADRGLEHYLDTSDTNRVSVQGIHISSVLRICDVVIEEEDEVAASIDWMDQFPATVPLLQVYSRTLCAGRNTEGRRENDHNAMMLPFVAFTMYGMIPGTKTYEWINTCRKLLPETDQNPWKDESKVTRTWNDNFVAARERFSCAAGLATPQRQLFVSISGHIGLGPGDLSPGDEIWVLRGAATPFILRPGSDGAKILVGPCYIDDMMDGEAVTAAKTGTRHLGPLWSEGFESESTNSLPKSFDVQRVVIQ</sequence>
<dbReference type="PANTHER" id="PTHR24148:SF64">
    <property type="entry name" value="HETEROKARYON INCOMPATIBILITY DOMAIN-CONTAINING PROTEIN"/>
    <property type="match status" value="1"/>
</dbReference>
<protein>
    <submittedName>
        <fullName evidence="3">Heterokaryon incompatibility protein-domain-containing protein</fullName>
    </submittedName>
</protein>
<feature type="region of interest" description="Disordered" evidence="1">
    <location>
        <begin position="113"/>
        <end position="146"/>
    </location>
</feature>
<evidence type="ECO:0000259" key="2">
    <source>
        <dbReference type="Pfam" id="PF06985"/>
    </source>
</evidence>
<reference evidence="3" key="1">
    <citation type="submission" date="2023-06" db="EMBL/GenBank/DDBJ databases">
        <title>Genome-scale phylogeny and comparative genomics of the fungal order Sordariales.</title>
        <authorList>
            <consortium name="Lawrence Berkeley National Laboratory"/>
            <person name="Hensen N."/>
            <person name="Bonometti L."/>
            <person name="Westerberg I."/>
            <person name="Brannstrom I.O."/>
            <person name="Guillou S."/>
            <person name="Cros-Aarteil S."/>
            <person name="Calhoun S."/>
            <person name="Haridas S."/>
            <person name="Kuo A."/>
            <person name="Mondo S."/>
            <person name="Pangilinan J."/>
            <person name="Riley R."/>
            <person name="Labutti K."/>
            <person name="Andreopoulos B."/>
            <person name="Lipzen A."/>
            <person name="Chen C."/>
            <person name="Yanf M."/>
            <person name="Daum C."/>
            <person name="Ng V."/>
            <person name="Clum A."/>
            <person name="Steindorff A."/>
            <person name="Ohm R."/>
            <person name="Martin F."/>
            <person name="Silar P."/>
            <person name="Natvig D."/>
            <person name="Lalanne C."/>
            <person name="Gautier V."/>
            <person name="Ament-Velasquez S.L."/>
            <person name="Kruys A."/>
            <person name="Hutchinson M.I."/>
            <person name="Powell A.J."/>
            <person name="Barry K."/>
            <person name="Miller A.N."/>
            <person name="Grigoriev I.V."/>
            <person name="Debuchy R."/>
            <person name="Gladieux P."/>
            <person name="Thoren M.H."/>
            <person name="Johannesson H."/>
        </authorList>
    </citation>
    <scope>NUCLEOTIDE SEQUENCE</scope>
    <source>
        <strain evidence="3">SMH2532-1</strain>
    </source>
</reference>
<gene>
    <name evidence="3" type="ORF">B0T16DRAFT_463223</name>
</gene>
<comment type="caution">
    <text evidence="3">The sequence shown here is derived from an EMBL/GenBank/DDBJ whole genome shotgun (WGS) entry which is preliminary data.</text>
</comment>
<dbReference type="AlphaFoldDB" id="A0AA39XSR3"/>
<dbReference type="EMBL" id="JAULSV010000007">
    <property type="protein sequence ID" value="KAK0639558.1"/>
    <property type="molecule type" value="Genomic_DNA"/>
</dbReference>
<feature type="domain" description="Heterokaryon incompatibility" evidence="2">
    <location>
        <begin position="189"/>
        <end position="390"/>
    </location>
</feature>
<accession>A0AA39XSR3</accession>
<organism evidence="3 4">
    <name type="scientific">Cercophora newfieldiana</name>
    <dbReference type="NCBI Taxonomy" id="92897"/>
    <lineage>
        <taxon>Eukaryota</taxon>
        <taxon>Fungi</taxon>
        <taxon>Dikarya</taxon>
        <taxon>Ascomycota</taxon>
        <taxon>Pezizomycotina</taxon>
        <taxon>Sordariomycetes</taxon>
        <taxon>Sordariomycetidae</taxon>
        <taxon>Sordariales</taxon>
        <taxon>Lasiosphaeriaceae</taxon>
        <taxon>Cercophora</taxon>
    </lineage>
</organism>
<proteinExistence type="predicted"/>
<dbReference type="Pfam" id="PF06985">
    <property type="entry name" value="HET"/>
    <property type="match status" value="1"/>
</dbReference>
<keyword evidence="4" id="KW-1185">Reference proteome</keyword>